<feature type="compositionally biased region" description="Basic residues" evidence="10">
    <location>
        <begin position="329"/>
        <end position="338"/>
    </location>
</feature>
<dbReference type="GO" id="GO:0051301">
    <property type="term" value="P:cell division"/>
    <property type="evidence" value="ECO:0007669"/>
    <property type="project" value="UniProtKB-UniRule"/>
</dbReference>
<evidence type="ECO:0000256" key="7">
    <source>
        <dbReference type="ARBA" id="ARBA00023306"/>
    </source>
</evidence>
<keyword evidence="7 9" id="KW-0131">Cell cycle</keyword>
<dbReference type="AlphaFoldDB" id="A0A835JD05"/>
<reference evidence="12 13" key="1">
    <citation type="submission" date="2020-10" db="EMBL/GenBank/DDBJ databases">
        <title>Plant Genome Project.</title>
        <authorList>
            <person name="Zhang R.-G."/>
        </authorList>
    </citation>
    <scope>NUCLEOTIDE SEQUENCE [LARGE SCALE GENOMIC DNA]</scope>
    <source>
        <strain evidence="12">FAFU-HL-1</strain>
        <tissue evidence="12">Leaf</tissue>
    </source>
</reference>
<comment type="subcellular location">
    <subcellularLocation>
        <location evidence="1">Chromosome</location>
        <location evidence="1">Centromere</location>
    </subcellularLocation>
    <subcellularLocation>
        <location evidence="9">Nucleus</location>
    </subcellularLocation>
    <subcellularLocation>
        <location evidence="9">Chromosome</location>
        <location evidence="9">Centromere</location>
        <location evidence="9">Kinetochore</location>
    </subcellularLocation>
</comment>
<sequence>MERKATETARTKMESLRLVCDRDAQIQLQKMESFTASFSNSMDSIKARAEETVQNQGELGRLKSSLTEADAEFVKVLAVKTQKEAKQLVTRDSISSTRARIQDLQKSVQVQRARRDEYTAIMSQQSLGHYGSLCKHPLGWDLNRTIQLLVLPSKPYLKFAYWSPLSALFSLALFTALATSKETEHQDIDHKREIQEAMLWYNMVLGFKIEGGRGVKFTFNNINLKNPYEEYSFTIRYENDMYTLLACDPQLNDTKQLIHELNKTNGLFKFVRKLREKFQEAAPHGFLPQPTTLHQETTISVSAPGFSISSDISESPSKTSQTSDEPKRNFKRSRHGRGGRQAIMSPVSVRRSPRVQVLCGNCVMVVFQHSYHALVKSLPLFHPQIKAFLPIMVRNEEVEAVFVTFSLV</sequence>
<dbReference type="EMBL" id="JADGMS010000015">
    <property type="protein sequence ID" value="KAF9667903.1"/>
    <property type="molecule type" value="Genomic_DNA"/>
</dbReference>
<evidence type="ECO:0000256" key="8">
    <source>
        <dbReference type="ARBA" id="ARBA00023328"/>
    </source>
</evidence>
<keyword evidence="9" id="KW-0539">Nucleus</keyword>
<gene>
    <name evidence="12" type="ORF">SADUNF_Sadunf15G0071500</name>
</gene>
<keyword evidence="13" id="KW-1185">Reference proteome</keyword>
<evidence type="ECO:0000313" key="12">
    <source>
        <dbReference type="EMBL" id="KAF9667903.1"/>
    </source>
</evidence>
<evidence type="ECO:0000256" key="10">
    <source>
        <dbReference type="SAM" id="MobiDB-lite"/>
    </source>
</evidence>
<comment type="function">
    <text evidence="9">Acts as a component of the essential kinetochore-associated NDC80 complex, which is required for chromosome segregation and spindle checkpoint activity.</text>
</comment>
<feature type="compositionally biased region" description="Low complexity" evidence="10">
    <location>
        <begin position="308"/>
        <end position="320"/>
    </location>
</feature>
<evidence type="ECO:0000256" key="2">
    <source>
        <dbReference type="ARBA" id="ARBA00006379"/>
    </source>
</evidence>
<evidence type="ECO:0000256" key="5">
    <source>
        <dbReference type="ARBA" id="ARBA00022776"/>
    </source>
</evidence>
<dbReference type="CDD" id="cd23784">
    <property type="entry name" value="RWD_Spc25"/>
    <property type="match status" value="1"/>
</dbReference>
<comment type="subunit">
    <text evidence="9">Component of the NDC80 complex.</text>
</comment>
<protein>
    <recommendedName>
        <fullName evidence="9">Kinetochore protein SPC25</fullName>
    </recommendedName>
</protein>
<dbReference type="OrthoDB" id="6353017at2759"/>
<dbReference type="GO" id="GO:0031262">
    <property type="term" value="C:Ndc80 complex"/>
    <property type="evidence" value="ECO:0007669"/>
    <property type="project" value="InterPro"/>
</dbReference>
<evidence type="ECO:0000313" key="13">
    <source>
        <dbReference type="Proteomes" id="UP000657918"/>
    </source>
</evidence>
<organism evidence="12 13">
    <name type="scientific">Salix dunnii</name>
    <dbReference type="NCBI Taxonomy" id="1413687"/>
    <lineage>
        <taxon>Eukaryota</taxon>
        <taxon>Viridiplantae</taxon>
        <taxon>Streptophyta</taxon>
        <taxon>Embryophyta</taxon>
        <taxon>Tracheophyta</taxon>
        <taxon>Spermatophyta</taxon>
        <taxon>Magnoliopsida</taxon>
        <taxon>eudicotyledons</taxon>
        <taxon>Gunneridae</taxon>
        <taxon>Pentapetalae</taxon>
        <taxon>rosids</taxon>
        <taxon>fabids</taxon>
        <taxon>Malpighiales</taxon>
        <taxon>Salicaceae</taxon>
        <taxon>Saliceae</taxon>
        <taxon>Salix</taxon>
    </lineage>
</organism>
<keyword evidence="6" id="KW-0175">Coiled coil</keyword>
<keyword evidence="9" id="KW-0995">Kinetochore</keyword>
<evidence type="ECO:0000256" key="6">
    <source>
        <dbReference type="ARBA" id="ARBA00023054"/>
    </source>
</evidence>
<dbReference type="PANTHER" id="PTHR14281:SF0">
    <property type="entry name" value="KINETOCHORE PROTEIN SPC25"/>
    <property type="match status" value="1"/>
</dbReference>
<evidence type="ECO:0000256" key="1">
    <source>
        <dbReference type="ARBA" id="ARBA00004584"/>
    </source>
</evidence>
<feature type="domain" description="Chromosome segregation protein Spc25 C-terminal" evidence="11">
    <location>
        <begin position="212"/>
        <end position="279"/>
    </location>
</feature>
<accession>A0A835JD05</accession>
<dbReference type="FunFam" id="3.30.457.50:FF:000001">
    <property type="entry name" value="Probable kinetochore protein spc25"/>
    <property type="match status" value="1"/>
</dbReference>
<keyword evidence="8 9" id="KW-0137">Centromere</keyword>
<evidence type="ECO:0000259" key="11">
    <source>
        <dbReference type="Pfam" id="PF08234"/>
    </source>
</evidence>
<evidence type="ECO:0000256" key="9">
    <source>
        <dbReference type="RuleBase" id="RU367150"/>
    </source>
</evidence>
<dbReference type="InterPro" id="IPR045143">
    <property type="entry name" value="Spc25"/>
</dbReference>
<evidence type="ECO:0000256" key="3">
    <source>
        <dbReference type="ARBA" id="ARBA00022454"/>
    </source>
</evidence>
<dbReference type="GO" id="GO:0005634">
    <property type="term" value="C:nucleus"/>
    <property type="evidence" value="ECO:0007669"/>
    <property type="project" value="UniProtKB-SubCell"/>
</dbReference>
<feature type="region of interest" description="Disordered" evidence="10">
    <location>
        <begin position="308"/>
        <end position="346"/>
    </location>
</feature>
<dbReference type="Pfam" id="PF08234">
    <property type="entry name" value="Spindle_Spc25"/>
    <property type="match status" value="1"/>
</dbReference>
<dbReference type="Proteomes" id="UP000657918">
    <property type="component" value="Unassembled WGS sequence"/>
</dbReference>
<comment type="similarity">
    <text evidence="2 9">Belongs to the SPC25 family.</text>
</comment>
<comment type="caution">
    <text evidence="12">The sequence shown here is derived from an EMBL/GenBank/DDBJ whole genome shotgun (WGS) entry which is preliminary data.</text>
</comment>
<dbReference type="Gene3D" id="3.30.457.50">
    <property type="entry name" value="Chromosome segregation protein Spc25"/>
    <property type="match status" value="1"/>
</dbReference>
<keyword evidence="4 9" id="KW-0132">Cell division</keyword>
<proteinExistence type="inferred from homology"/>
<name>A0A835JD05_9ROSI</name>
<evidence type="ECO:0000256" key="4">
    <source>
        <dbReference type="ARBA" id="ARBA00022618"/>
    </source>
</evidence>
<keyword evidence="3 9" id="KW-0158">Chromosome</keyword>
<dbReference type="GO" id="GO:0007059">
    <property type="term" value="P:chromosome segregation"/>
    <property type="evidence" value="ECO:0007669"/>
    <property type="project" value="InterPro"/>
</dbReference>
<dbReference type="PANTHER" id="PTHR14281">
    <property type="entry name" value="KINETOCHORE PROTEIN SPC25-RELATED"/>
    <property type="match status" value="1"/>
</dbReference>
<keyword evidence="5 9" id="KW-0498">Mitosis</keyword>
<dbReference type="InterPro" id="IPR013255">
    <property type="entry name" value="Spc25_C"/>
</dbReference>